<keyword evidence="1" id="KW-0479">Metal-binding</keyword>
<protein>
    <recommendedName>
        <fullName evidence="3">HIT-type domain-containing protein</fullName>
    </recommendedName>
</protein>
<dbReference type="PROSITE" id="PS51083">
    <property type="entry name" value="ZF_HIT"/>
    <property type="match status" value="1"/>
</dbReference>
<proteinExistence type="predicted"/>
<dbReference type="AlphaFoldDB" id="E9B450"/>
<dbReference type="Gene3D" id="3.30.60.190">
    <property type="match status" value="1"/>
</dbReference>
<gene>
    <name evidence="4" type="ORF">LMXM_32_2120</name>
</gene>
<keyword evidence="5" id="KW-1185">Reference proteome</keyword>
<reference evidence="4 5" key="1">
    <citation type="journal article" date="2011" name="Genome Res.">
        <title>Chromosome and gene copy number variation allow major structural change between species and strains of Leishmania.</title>
        <authorList>
            <person name="Rogers M.B."/>
            <person name="Hilley J.D."/>
            <person name="Dickens N.J."/>
            <person name="Wilkes J."/>
            <person name="Bates P.A."/>
            <person name="Depledge D.P."/>
            <person name="Harris D."/>
            <person name="Her Y."/>
            <person name="Herzyk P."/>
            <person name="Imamura H."/>
            <person name="Otto T.D."/>
            <person name="Sanders M."/>
            <person name="Seeger K."/>
            <person name="Dujardin J.C."/>
            <person name="Berriman M."/>
            <person name="Smith D.F."/>
            <person name="Hertz-Fowler C."/>
            <person name="Mottram J.C."/>
        </authorList>
    </citation>
    <scope>NUCLEOTIDE SEQUENCE [LARGE SCALE GENOMIC DNA]</scope>
    <source>
        <strain evidence="4 5">MHOM/GT/2001/U1103</strain>
    </source>
</reference>
<accession>E9B450</accession>
<keyword evidence="1" id="KW-0862">Zinc</keyword>
<dbReference type="CDD" id="cd23024">
    <property type="entry name" value="zf-HIT_ZNHIT2-3"/>
    <property type="match status" value="1"/>
</dbReference>
<dbReference type="VEuPathDB" id="TriTrypDB:LmxM.32.2120"/>
<organism evidence="4 5">
    <name type="scientific">Leishmania mexicana (strain MHOM/GT/2001/U1103)</name>
    <dbReference type="NCBI Taxonomy" id="929439"/>
    <lineage>
        <taxon>Eukaryota</taxon>
        <taxon>Discoba</taxon>
        <taxon>Euglenozoa</taxon>
        <taxon>Kinetoplastea</taxon>
        <taxon>Metakinetoplastina</taxon>
        <taxon>Trypanosomatida</taxon>
        <taxon>Trypanosomatidae</taxon>
        <taxon>Leishmaniinae</taxon>
        <taxon>Leishmania</taxon>
    </lineage>
</organism>
<dbReference type="GO" id="GO:0008270">
    <property type="term" value="F:zinc ion binding"/>
    <property type="evidence" value="ECO:0007669"/>
    <property type="project" value="UniProtKB-UniRule"/>
</dbReference>
<name>E9B450_LEIMU</name>
<feature type="region of interest" description="Disordered" evidence="2">
    <location>
        <begin position="63"/>
        <end position="137"/>
    </location>
</feature>
<evidence type="ECO:0000256" key="1">
    <source>
        <dbReference type="PROSITE-ProRule" id="PRU00453"/>
    </source>
</evidence>
<dbReference type="KEGG" id="lmi:LMXM_32_2120"/>
<keyword evidence="1" id="KW-0863">Zinc-finger</keyword>
<evidence type="ECO:0000313" key="4">
    <source>
        <dbReference type="EMBL" id="CBZ30018.1"/>
    </source>
</evidence>
<dbReference type="OMA" id="DKASYRC"/>
<dbReference type="SUPFAM" id="SSF144232">
    <property type="entry name" value="HIT/MYND zinc finger-like"/>
    <property type="match status" value="1"/>
</dbReference>
<feature type="domain" description="HIT-type" evidence="3">
    <location>
        <begin position="3"/>
        <end position="38"/>
    </location>
</feature>
<dbReference type="PhylomeDB" id="E9B450"/>
<dbReference type="InterPro" id="IPR007529">
    <property type="entry name" value="Znf_HIT"/>
</dbReference>
<sequence>MKCVVCDADKASYRCRACRSAYCSSQCYKKHRMSSEEAAAEAANINAATSSFAHLCENVVAAQRPQKERDARRQRTEAESDVFSDVSREKATAAGAAHRSENDAPPSSTAPAVEGSWKTATEASEANGPACAEPQPSARTEYAGDADAVYILQEKHLGALAHNPRVRSALRSPSLQKLIKTIDSSRSRLDALEAAQYNNADFRDFCDEVMRVIAEVEGR</sequence>
<dbReference type="Proteomes" id="UP000007259">
    <property type="component" value="Chromosome 32"/>
</dbReference>
<feature type="compositionally biased region" description="Basic and acidic residues" evidence="2">
    <location>
        <begin position="65"/>
        <end position="78"/>
    </location>
</feature>
<evidence type="ECO:0000313" key="5">
    <source>
        <dbReference type="Proteomes" id="UP000007259"/>
    </source>
</evidence>
<dbReference type="Pfam" id="PF04438">
    <property type="entry name" value="zf-HIT"/>
    <property type="match status" value="1"/>
</dbReference>
<dbReference type="RefSeq" id="XP_003878467.1">
    <property type="nucleotide sequence ID" value="XM_003878418.1"/>
</dbReference>
<evidence type="ECO:0000256" key="2">
    <source>
        <dbReference type="SAM" id="MobiDB-lite"/>
    </source>
</evidence>
<dbReference type="OrthoDB" id="18412at2759"/>
<dbReference type="EMBL" id="FR799585">
    <property type="protein sequence ID" value="CBZ30018.1"/>
    <property type="molecule type" value="Genomic_DNA"/>
</dbReference>
<dbReference type="GeneID" id="13452189"/>
<evidence type="ECO:0000259" key="3">
    <source>
        <dbReference type="PROSITE" id="PS51083"/>
    </source>
</evidence>